<dbReference type="RefSeq" id="WP_203726824.1">
    <property type="nucleotide sequence ID" value="NZ_BAAATX010000025.1"/>
</dbReference>
<keyword evidence="2" id="KW-1185">Reference proteome</keyword>
<reference evidence="1 2" key="1">
    <citation type="submission" date="2021-01" db="EMBL/GenBank/DDBJ databases">
        <title>Whole genome shotgun sequence of Actinoplanes durhamensis NBRC 14914.</title>
        <authorList>
            <person name="Komaki H."/>
            <person name="Tamura T."/>
        </authorList>
    </citation>
    <scope>NUCLEOTIDE SEQUENCE [LARGE SCALE GENOMIC DNA]</scope>
    <source>
        <strain evidence="1 2">NBRC 14914</strain>
    </source>
</reference>
<dbReference type="Proteomes" id="UP000637628">
    <property type="component" value="Unassembled WGS sequence"/>
</dbReference>
<evidence type="ECO:0000313" key="2">
    <source>
        <dbReference type="Proteomes" id="UP000637628"/>
    </source>
</evidence>
<accession>A0ABQ3YUG4</accession>
<gene>
    <name evidence="1" type="ORF">Adu01nite_25680</name>
</gene>
<dbReference type="EMBL" id="BOML01000021">
    <property type="protein sequence ID" value="GIE01218.1"/>
    <property type="molecule type" value="Genomic_DNA"/>
</dbReference>
<sequence>MIISKALILAELRNRGQNHRADFVDRQLPDEVDTNKHGGLLATLQLDLEKLASSDPM</sequence>
<comment type="caution">
    <text evidence="1">The sequence shown here is derived from an EMBL/GenBank/DDBJ whole genome shotgun (WGS) entry which is preliminary data.</text>
</comment>
<evidence type="ECO:0000313" key="1">
    <source>
        <dbReference type="EMBL" id="GIE01218.1"/>
    </source>
</evidence>
<proteinExistence type="predicted"/>
<name>A0ABQ3YUG4_9ACTN</name>
<protein>
    <submittedName>
        <fullName evidence="1">Uncharacterized protein</fullName>
    </submittedName>
</protein>
<organism evidence="1 2">
    <name type="scientific">Paractinoplanes durhamensis</name>
    <dbReference type="NCBI Taxonomy" id="113563"/>
    <lineage>
        <taxon>Bacteria</taxon>
        <taxon>Bacillati</taxon>
        <taxon>Actinomycetota</taxon>
        <taxon>Actinomycetes</taxon>
        <taxon>Micromonosporales</taxon>
        <taxon>Micromonosporaceae</taxon>
        <taxon>Paractinoplanes</taxon>
    </lineage>
</organism>